<dbReference type="RefSeq" id="WP_083524229.1">
    <property type="nucleotide sequence ID" value="NZ_BCMS01000002.1"/>
</dbReference>
<dbReference type="Gene3D" id="3.10.50.10">
    <property type="match status" value="1"/>
</dbReference>
<evidence type="ECO:0000256" key="1">
    <source>
        <dbReference type="ARBA" id="ARBA00000822"/>
    </source>
</evidence>
<evidence type="ECO:0000256" key="5">
    <source>
        <dbReference type="ARBA" id="ARBA00023024"/>
    </source>
</evidence>
<evidence type="ECO:0000256" key="6">
    <source>
        <dbReference type="ARBA" id="ARBA00023277"/>
    </source>
</evidence>
<evidence type="ECO:0000256" key="9">
    <source>
        <dbReference type="SAM" id="SignalP"/>
    </source>
</evidence>
<dbReference type="CDD" id="cd06548">
    <property type="entry name" value="GH18_chitinase"/>
    <property type="match status" value="1"/>
</dbReference>
<gene>
    <name evidence="11" type="ORF">DEIGR_200173</name>
</gene>
<evidence type="ECO:0000256" key="2">
    <source>
        <dbReference type="ARBA" id="ARBA00009121"/>
    </source>
</evidence>
<proteinExistence type="inferred from homology"/>
<dbReference type="GO" id="GO:0005975">
    <property type="term" value="P:carbohydrate metabolic process"/>
    <property type="evidence" value="ECO:0007669"/>
    <property type="project" value="InterPro"/>
</dbReference>
<dbReference type="Proteomes" id="UP000056209">
    <property type="component" value="Unassembled WGS sequence"/>
</dbReference>
<dbReference type="InterPro" id="IPR050314">
    <property type="entry name" value="Glycosyl_Hydrlase_18"/>
</dbReference>
<evidence type="ECO:0000256" key="7">
    <source>
        <dbReference type="ARBA" id="ARBA00023295"/>
    </source>
</evidence>
<sequence length="703" mass="72723">MPKTALSISALFALTLALSACGESPQASDVLRSQAVCTAWTEGPTYTAGQVVTYQGLTYTAIQTHTAYAGTNWNPRDTPSLWTAGGTCDSGSTDTTAPTVSVSSSAGSVTTASTITLTATASDNVGVTRVEFYDGATLIGTDTTSPYTQAVSLTAANNGTHSYTARAFDAAGNSRVSAATSVTVNIAGSGDTTAPTVSVTASPTSVTAAGNVTLTATASDNVGVTRVEFYQGTTLLATDTTAPYSATDAVTSAQNGTRSYTAKAFDAAGNSRVSAAASVTVNIGTTPPPSSGFKRVAYFAQWGIYGRGYQVKNIDTSGTAATLTHINYAFGNVYNAGGTYKCDMVTRAESGSGDGGDAYADYGKSFDAATSVDGVADVWSQPIKGNFNQLKKLKARYPGLKTLISLGGWTWSRYFSAAASTDASRRALVSSCIDLYIKGNLPATPDASAGPGSAAGVFDGIDIDWEYPGGGGLAYNTVSAADRQNFTLLLQEFRRQLDAVRPGLLLTIAAPGGPDKIANQDPAGYRAAVDWVNIMTYDFRGAWDAGGPTNFHSNLYTDPNGPGSGPAKTYSVDTAVNAFLSAGMPANKIVIGVPFYGRGWTGVPGSNNGLYQSASGPARGTYEAGIEDYKVLKNAPGTVFRNATTGQMWKYDGTTFWSYDDEQVIAAKMAYVKSRGLGGAMAWSLDGDDARGTLAKAVANGLK</sequence>
<feature type="signal peptide" evidence="9">
    <location>
        <begin position="1"/>
        <end position="22"/>
    </location>
</feature>
<comment type="similarity">
    <text evidence="2">Belongs to the glycosyl hydrolase 18 family. Chitinase class II subfamily.</text>
</comment>
<keyword evidence="6" id="KW-0119">Carbohydrate metabolism</keyword>
<dbReference type="PROSITE" id="PS51910">
    <property type="entry name" value="GH18_2"/>
    <property type="match status" value="1"/>
</dbReference>
<dbReference type="GO" id="GO:0008843">
    <property type="term" value="F:endochitinase activity"/>
    <property type="evidence" value="ECO:0007669"/>
    <property type="project" value="UniProtKB-EC"/>
</dbReference>
<protein>
    <recommendedName>
        <fullName evidence="3">chitinase</fullName>
        <ecNumber evidence="3">3.2.1.14</ecNumber>
    </recommendedName>
</protein>
<evidence type="ECO:0000313" key="11">
    <source>
        <dbReference type="EMBL" id="GAQ23318.1"/>
    </source>
</evidence>
<dbReference type="SMART" id="SM00636">
    <property type="entry name" value="Glyco_18"/>
    <property type="match status" value="1"/>
</dbReference>
<dbReference type="PROSITE" id="PS51257">
    <property type="entry name" value="PROKAR_LIPOPROTEIN"/>
    <property type="match status" value="1"/>
</dbReference>
<name>A0A100HMA7_9DEIO</name>
<evidence type="ECO:0000256" key="4">
    <source>
        <dbReference type="ARBA" id="ARBA00022801"/>
    </source>
</evidence>
<comment type="caution">
    <text evidence="11">The sequence shown here is derived from an EMBL/GenBank/DDBJ whole genome shotgun (WGS) entry which is preliminary data.</text>
</comment>
<dbReference type="GO" id="GO:0030246">
    <property type="term" value="F:carbohydrate binding"/>
    <property type="evidence" value="ECO:0007669"/>
    <property type="project" value="InterPro"/>
</dbReference>
<keyword evidence="9" id="KW-0732">Signal</keyword>
<evidence type="ECO:0000313" key="12">
    <source>
        <dbReference type="Proteomes" id="UP000056209"/>
    </source>
</evidence>
<feature type="chain" id="PRO_5007086667" description="chitinase" evidence="9">
    <location>
        <begin position="23"/>
        <end position="703"/>
    </location>
</feature>
<organism evidence="11 12">
    <name type="scientific">Deinococcus grandis</name>
    <dbReference type="NCBI Taxonomy" id="57498"/>
    <lineage>
        <taxon>Bacteria</taxon>
        <taxon>Thermotogati</taxon>
        <taxon>Deinococcota</taxon>
        <taxon>Deinococci</taxon>
        <taxon>Deinococcales</taxon>
        <taxon>Deinococcaceae</taxon>
        <taxon>Deinococcus</taxon>
    </lineage>
</organism>
<keyword evidence="5" id="KW-0146">Chitin degradation</keyword>
<dbReference type="GO" id="GO:0008061">
    <property type="term" value="F:chitin binding"/>
    <property type="evidence" value="ECO:0007669"/>
    <property type="project" value="InterPro"/>
</dbReference>
<dbReference type="EMBL" id="BCMS01000002">
    <property type="protein sequence ID" value="GAQ23318.1"/>
    <property type="molecule type" value="Genomic_DNA"/>
</dbReference>
<dbReference type="Pfam" id="PF02839">
    <property type="entry name" value="CBM_5_12"/>
    <property type="match status" value="1"/>
</dbReference>
<dbReference type="GO" id="GO:0006032">
    <property type="term" value="P:chitin catabolic process"/>
    <property type="evidence" value="ECO:0007669"/>
    <property type="project" value="UniProtKB-KW"/>
</dbReference>
<dbReference type="InterPro" id="IPR001223">
    <property type="entry name" value="Glyco_hydro18_cat"/>
</dbReference>
<keyword evidence="4 8" id="KW-0378">Hydrolase</keyword>
<dbReference type="GO" id="GO:0005576">
    <property type="term" value="C:extracellular region"/>
    <property type="evidence" value="ECO:0007669"/>
    <property type="project" value="InterPro"/>
</dbReference>
<dbReference type="Gene3D" id="2.10.10.20">
    <property type="entry name" value="Carbohydrate-binding module superfamily 5/12"/>
    <property type="match status" value="1"/>
</dbReference>
<keyword evidence="12" id="KW-1185">Reference proteome</keyword>
<dbReference type="InterPro" id="IPR011583">
    <property type="entry name" value="Chitinase_II/V-like_cat"/>
</dbReference>
<dbReference type="InterPro" id="IPR003610">
    <property type="entry name" value="CBM5/12"/>
</dbReference>
<dbReference type="Pfam" id="PF00704">
    <property type="entry name" value="Glyco_hydro_18"/>
    <property type="match status" value="1"/>
</dbReference>
<dbReference type="SUPFAM" id="SSF51445">
    <property type="entry name" value="(Trans)glycosidases"/>
    <property type="match status" value="1"/>
</dbReference>
<keyword evidence="5" id="KW-0624">Polysaccharide degradation</keyword>
<dbReference type="EC" id="3.2.1.14" evidence="3"/>
<dbReference type="InterPro" id="IPR017853">
    <property type="entry name" value="GH"/>
</dbReference>
<dbReference type="PROSITE" id="PS01095">
    <property type="entry name" value="GH18_1"/>
    <property type="match status" value="1"/>
</dbReference>
<accession>A0A100HMA7</accession>
<dbReference type="SUPFAM" id="SSF51055">
    <property type="entry name" value="Carbohydrate binding domain"/>
    <property type="match status" value="1"/>
</dbReference>
<dbReference type="SUPFAM" id="SSF54556">
    <property type="entry name" value="Chitinase insertion domain"/>
    <property type="match status" value="1"/>
</dbReference>
<dbReference type="AlphaFoldDB" id="A0A100HMA7"/>
<dbReference type="Pfam" id="PF17957">
    <property type="entry name" value="Big_7"/>
    <property type="match status" value="2"/>
</dbReference>
<dbReference type="Gene3D" id="3.20.20.80">
    <property type="entry name" value="Glycosidases"/>
    <property type="match status" value="1"/>
</dbReference>
<dbReference type="PANTHER" id="PTHR11177">
    <property type="entry name" value="CHITINASE"/>
    <property type="match status" value="1"/>
</dbReference>
<reference evidence="12" key="1">
    <citation type="submission" date="2015-11" db="EMBL/GenBank/DDBJ databases">
        <title>Draft Genome Sequence of the Radioresistant Bacterium Deinococcus grandis, Isolated from Freshwater Fish in Japan.</title>
        <authorList>
            <person name="Satoh K."/>
            <person name="Onodera T."/>
            <person name="Omoso K."/>
            <person name="Takeda-Yano K."/>
            <person name="Katayama T."/>
            <person name="Oono Y."/>
            <person name="Narumi I."/>
        </authorList>
    </citation>
    <scope>NUCLEOTIDE SEQUENCE [LARGE SCALE GENOMIC DNA]</scope>
    <source>
        <strain evidence="12">ATCC 43672</strain>
    </source>
</reference>
<dbReference type="SMART" id="SM00495">
    <property type="entry name" value="ChtBD3"/>
    <property type="match status" value="1"/>
</dbReference>
<evidence type="ECO:0000259" key="10">
    <source>
        <dbReference type="PROSITE" id="PS51910"/>
    </source>
</evidence>
<comment type="catalytic activity">
    <reaction evidence="1">
        <text>Random endo-hydrolysis of N-acetyl-beta-D-glucosaminide (1-&gt;4)-beta-linkages in chitin and chitodextrins.</text>
        <dbReference type="EC" id="3.2.1.14"/>
    </reaction>
</comment>
<dbReference type="InterPro" id="IPR036573">
    <property type="entry name" value="CBM_sf_5/12"/>
</dbReference>
<dbReference type="Gene3D" id="2.60.40.10">
    <property type="entry name" value="Immunoglobulins"/>
    <property type="match status" value="2"/>
</dbReference>
<keyword evidence="7 8" id="KW-0326">Glycosidase</keyword>
<dbReference type="PANTHER" id="PTHR11177:SF317">
    <property type="entry name" value="CHITINASE 12-RELATED"/>
    <property type="match status" value="1"/>
</dbReference>
<dbReference type="InterPro" id="IPR001579">
    <property type="entry name" value="Glyco_hydro_18_chit_AS"/>
</dbReference>
<evidence type="ECO:0000256" key="3">
    <source>
        <dbReference type="ARBA" id="ARBA00012729"/>
    </source>
</evidence>
<dbReference type="InterPro" id="IPR013783">
    <property type="entry name" value="Ig-like_fold"/>
</dbReference>
<dbReference type="InterPro" id="IPR029070">
    <property type="entry name" value="Chitinase_insertion_sf"/>
</dbReference>
<dbReference type="OrthoDB" id="9775889at2"/>
<evidence type="ECO:0000256" key="8">
    <source>
        <dbReference type="RuleBase" id="RU000489"/>
    </source>
</evidence>
<dbReference type="CDD" id="cd12214">
    <property type="entry name" value="ChiA1_BD"/>
    <property type="match status" value="1"/>
</dbReference>
<feature type="domain" description="GH18" evidence="10">
    <location>
        <begin position="293"/>
        <end position="703"/>
    </location>
</feature>